<feature type="compositionally biased region" description="Acidic residues" evidence="2">
    <location>
        <begin position="983"/>
        <end position="992"/>
    </location>
</feature>
<dbReference type="CDD" id="cd09272">
    <property type="entry name" value="RNase_HI_RT_Ty1"/>
    <property type="match status" value="1"/>
</dbReference>
<evidence type="ECO:0000313" key="8">
    <source>
        <dbReference type="Proteomes" id="UP000186817"/>
    </source>
</evidence>
<keyword evidence="1" id="KW-0863">Zinc-finger</keyword>
<feature type="compositionally biased region" description="Basic and acidic residues" evidence="2">
    <location>
        <begin position="2008"/>
        <end position="2022"/>
    </location>
</feature>
<feature type="region of interest" description="Disordered" evidence="2">
    <location>
        <begin position="2008"/>
        <end position="2051"/>
    </location>
</feature>
<dbReference type="PROSITE" id="PS50103">
    <property type="entry name" value="ZF_C3H1"/>
    <property type="match status" value="1"/>
</dbReference>
<dbReference type="Gene3D" id="3.30.420.10">
    <property type="entry name" value="Ribonuclease H-like superfamily/Ribonuclease H"/>
    <property type="match status" value="1"/>
</dbReference>
<evidence type="ECO:0000259" key="4">
    <source>
        <dbReference type="PROSITE" id="PS50103"/>
    </source>
</evidence>
<dbReference type="EMBL" id="LSRX01001664">
    <property type="protein sequence ID" value="OLP78092.1"/>
    <property type="molecule type" value="Genomic_DNA"/>
</dbReference>
<feature type="region of interest" description="Disordered" evidence="2">
    <location>
        <begin position="175"/>
        <end position="196"/>
    </location>
</feature>
<feature type="domain" description="CCHC-type" evidence="5">
    <location>
        <begin position="544"/>
        <end position="559"/>
    </location>
</feature>
<dbReference type="InterPro" id="IPR012337">
    <property type="entry name" value="RNaseH-like_sf"/>
</dbReference>
<feature type="compositionally biased region" description="Polar residues" evidence="2">
    <location>
        <begin position="571"/>
        <end position="588"/>
    </location>
</feature>
<accession>A0A1Q9C596</accession>
<evidence type="ECO:0000256" key="1">
    <source>
        <dbReference type="PROSITE-ProRule" id="PRU00723"/>
    </source>
</evidence>
<keyword evidence="8" id="KW-1185">Reference proteome</keyword>
<dbReference type="GO" id="GO:0015074">
    <property type="term" value="P:DNA integration"/>
    <property type="evidence" value="ECO:0007669"/>
    <property type="project" value="InterPro"/>
</dbReference>
<feature type="zinc finger region" description="C3H1-type" evidence="1">
    <location>
        <begin position="506"/>
        <end position="534"/>
    </location>
</feature>
<feature type="region of interest" description="Disordered" evidence="2">
    <location>
        <begin position="1"/>
        <end position="95"/>
    </location>
</feature>
<keyword evidence="3" id="KW-0472">Membrane</keyword>
<keyword evidence="1" id="KW-0479">Metal-binding</keyword>
<feature type="region of interest" description="Disordered" evidence="2">
    <location>
        <begin position="1230"/>
        <end position="1255"/>
    </location>
</feature>
<reference evidence="7 8" key="1">
    <citation type="submission" date="2016-02" db="EMBL/GenBank/DDBJ databases">
        <title>Genome analysis of coral dinoflagellate symbionts highlights evolutionary adaptations to a symbiotic lifestyle.</title>
        <authorList>
            <person name="Aranda M."/>
            <person name="Li Y."/>
            <person name="Liew Y.J."/>
            <person name="Baumgarten S."/>
            <person name="Simakov O."/>
            <person name="Wilson M."/>
            <person name="Piel J."/>
            <person name="Ashoor H."/>
            <person name="Bougouffa S."/>
            <person name="Bajic V.B."/>
            <person name="Ryu T."/>
            <person name="Ravasi T."/>
            <person name="Bayer T."/>
            <person name="Micklem G."/>
            <person name="Kim H."/>
            <person name="Bhak J."/>
            <person name="Lajeunesse T.C."/>
            <person name="Voolstra C.R."/>
        </authorList>
    </citation>
    <scope>NUCLEOTIDE SEQUENCE [LARGE SCALE GENOMIC DNA]</scope>
    <source>
        <strain evidence="7 8">CCMP2467</strain>
    </source>
</reference>
<dbReference type="GO" id="GO:0003676">
    <property type="term" value="F:nucleic acid binding"/>
    <property type="evidence" value="ECO:0007669"/>
    <property type="project" value="InterPro"/>
</dbReference>
<name>A0A1Q9C596_SYMMI</name>
<dbReference type="InterPro" id="IPR001878">
    <property type="entry name" value="Znf_CCHC"/>
</dbReference>
<dbReference type="GO" id="GO:0008270">
    <property type="term" value="F:zinc ion binding"/>
    <property type="evidence" value="ECO:0007669"/>
    <property type="project" value="UniProtKB-KW"/>
</dbReference>
<dbReference type="InterPro" id="IPR000571">
    <property type="entry name" value="Znf_CCCH"/>
</dbReference>
<sequence>MWLKVMSPSSGREDSAPQPQMNGNGEVEPSGSGQEVETGAVCSGLGVEPRSEQLQDARFGGGGDNGGSDVAGATEALPSTATSAGQLGGVPLETYRKQDEDPLLFQGSRARTDIAVQDGSSGDGSAGHGGDSTGAIKQFTWLDYKDDPGVLPKTGAEAWRAPLGALWNELSGKRSPEVATSRAEPLPGGSAQTVGGGIAQQPDSTNAMMEILARSMSQLQDIQARSLQKGLDDEAPEAVKSSVPVLPLLTAPEGVSTGIVLQDWLAQIAIAMQDLSPSSGVWWSKVMDVVHSTYTRWLGSTPLERLQLQPHQYGSLAEGKWTRVNARACSMLLQSLTETVKQDMISRRVVQHAALIMFRLHTMYQPGGASEKTLVLGNLQTPNTCASLDDALTWLRAWPRWIQRCQDLNMMCPDGTVLSKALTTVTSRFIAEGPDAQFRTQLLRSTLRIDGQPSLEDVKRYHQHLQAELESAAAARTVPAVPVPKLHAMGATGNADKPQAAATSSAGTKQPCKYFFKPNGCRRGQKCPYGHDMGSLSKAERSKKCLVCGAEDHRQRECPTKAGRAMAKPSSPVSATHGSQGSNSTGPRVQSMEPEGETSPTAVPTTGVVTGELVWTIESLLEAATKMTAAKAAATQGPSINVISLNGCNPMCGSPQTYALVDSGATHALRRAKSLQEWESSSPVTVNLAGGGSVALRMNSAGTILVPESSTTTSTSSSPIVPLGALVQQLDYSMTWSGTRCRLEGRNGEVLNLRVRDGCPEIAERDALRLIAKLEDNQLEELKSHTKDTRRRVKAAALMMERTWFDYLQSYVRSGISTEALQSISAAPFLRDVPQQCVSGLVETVPELNGWEALKGLQHLNRRTRKRLWSSDRWVVHLFAGERKKDEIYHLELHGYTILELDISLKAGGTGRRHARLEHPAAFVLSSDLAGPVKLGGVDPDARGAYPKAFKYIFVAKLRIPKTFVDDGRGTWVSYDEGDLAEEEYKETDDGLELEKEGKLPPERVGSEEPAHDGSGPPEEDEPKRLSPEEDLDLAPPELVNLIFASGLRDDKAATVLEAIQDVVLYCQALNIPILRFHSDRGMEFQARATKQWLKGQGIRVTTSEAGVHQTNGAAESTVRWVKQRARTLLLSAGLPQHVWPTAVSTAAILQRSDVLGFEPILAAPYGSKVMVRKRQLEGPKPDDLAPKWVQGVYVGRSESLSKGHLVFVKDDEGEKFIHTLHVRAGLHDPGSIEDRLETEEPVGPERRVRGKSSSSGDVVTLSKAMIFDDKHYQEKIEALLSAWSQEEAEAIVKEVCQQLPPSENVYGMFRHGGKTGITRATAERPWFARLLLRLLCDKAPDAEFASIYVSVNNEREMHIDRNNAMGTLNYLLPIVMPRRGGEIWQELRNGDVVHGKVLEIKAQDGQTRYGCAFPLEEGKVFHLNPHRRHAVLPSAGNRLVIVGYTPGVLQNLKTVDRECLWNLGFPMPLVDEDGGGGIRMNMFSLKQMFIGDEAGYQSGVNDVAGKNKDDEEVGPPNDEAASCGVDSERWLDWDMRLFLEEGQSSTAELSPDVTGEVWHRKAEVGFTENIEQLLEGLQAPLSIVHTVNPREASQCFERWLPSLQKEVKSLEHAVERVSSYDEQVVQDLQSGRGQMIPMKVVFTIKPPDPAVEGQTQSDFYKRKSRVVVCGNMASHQPGEVYTHTAPAEVVRAAIALARMFSWNLGMIDVVAAFLQTPLKELKGAPLVYGIPPKALVKDESNLPGGPSWETGWLIFLNDCVIAWKSGRQSTITLSTAEAELTAMSEAVLALQSADAMVKDVLPQGQPLQIYSDSTAALAIANGSGSWRTRHLRLRSAWVAELVEKQAISIHHCIGELQPADLLTKALASQRIRALNELLNLRSLEGAQNYVNNASTNTGSSSARAPNQVSRVLIALLVLSQAFLGETHSWEEEEALVVRTGMSVDYGMITWALLWLAVIVILVSWEMLKWFMWLVYDRATPGSTSRRLKRLQKLREATAEAIQKEVQLRTTTKGEQRARDAATEPLGQLPNPPRGTRTLSSSGREGRMTQDERDQLLRKVARGMKQYQDCGVQAGFTECTPSQQVRVILRYVHEPPGEAFFVPGNECYHVYGDCHAFRHRGTMGRVENRRIYQYCVNRARDDPDKSAEYGRDLERAQEYERIFNTQLRVSGKATKKTLSQQCAVDAPMA</sequence>
<dbReference type="InterPro" id="IPR036397">
    <property type="entry name" value="RNaseH_sf"/>
</dbReference>
<dbReference type="SUPFAM" id="SSF53098">
    <property type="entry name" value="Ribonuclease H-like"/>
    <property type="match status" value="1"/>
</dbReference>
<evidence type="ECO:0000256" key="2">
    <source>
        <dbReference type="SAM" id="MobiDB-lite"/>
    </source>
</evidence>
<feature type="domain" description="Integrase catalytic" evidence="6">
    <location>
        <begin position="997"/>
        <end position="1177"/>
    </location>
</feature>
<comment type="caution">
    <text evidence="7">The sequence shown here is derived from an EMBL/GenBank/DDBJ whole genome shotgun (WGS) entry which is preliminary data.</text>
</comment>
<feature type="region of interest" description="Disordered" evidence="2">
    <location>
        <begin position="1502"/>
        <end position="1522"/>
    </location>
</feature>
<gene>
    <name evidence="7" type="ORF">AK812_SmicGene41777</name>
</gene>
<evidence type="ECO:0000259" key="5">
    <source>
        <dbReference type="PROSITE" id="PS50158"/>
    </source>
</evidence>
<keyword evidence="3" id="KW-0812">Transmembrane</keyword>
<evidence type="ECO:0000256" key="3">
    <source>
        <dbReference type="SAM" id="Phobius"/>
    </source>
</evidence>
<evidence type="ECO:0000313" key="7">
    <source>
        <dbReference type="EMBL" id="OLP78092.1"/>
    </source>
</evidence>
<dbReference type="Proteomes" id="UP000186817">
    <property type="component" value="Unassembled WGS sequence"/>
</dbReference>
<proteinExistence type="predicted"/>
<keyword evidence="3" id="KW-1133">Transmembrane helix</keyword>
<feature type="transmembrane region" description="Helical" evidence="3">
    <location>
        <begin position="1948"/>
        <end position="1968"/>
    </location>
</feature>
<feature type="region of interest" description="Disordered" evidence="2">
    <location>
        <begin position="559"/>
        <end position="607"/>
    </location>
</feature>
<dbReference type="PROSITE" id="PS50994">
    <property type="entry name" value="INTEGRASE"/>
    <property type="match status" value="1"/>
</dbReference>
<evidence type="ECO:0000259" key="6">
    <source>
        <dbReference type="PROSITE" id="PS50994"/>
    </source>
</evidence>
<dbReference type="OrthoDB" id="415489at2759"/>
<protein>
    <submittedName>
        <fullName evidence="7">Retrovirus-related Pol polyprotein from transposon TNT 1-94</fullName>
    </submittedName>
</protein>
<dbReference type="InterPro" id="IPR001584">
    <property type="entry name" value="Integrase_cat-core"/>
</dbReference>
<feature type="compositionally biased region" description="Basic and acidic residues" evidence="2">
    <location>
        <begin position="993"/>
        <end position="1012"/>
    </location>
</feature>
<feature type="domain" description="C3H1-type" evidence="4">
    <location>
        <begin position="506"/>
        <end position="534"/>
    </location>
</feature>
<dbReference type="PROSITE" id="PS50158">
    <property type="entry name" value="ZF_CCHC"/>
    <property type="match status" value="1"/>
</dbReference>
<keyword evidence="1" id="KW-0862">Zinc</keyword>
<feature type="compositionally biased region" description="Low complexity" evidence="2">
    <location>
        <begin position="598"/>
        <end position="607"/>
    </location>
</feature>
<organism evidence="7 8">
    <name type="scientific">Symbiodinium microadriaticum</name>
    <name type="common">Dinoflagellate</name>
    <name type="synonym">Zooxanthella microadriatica</name>
    <dbReference type="NCBI Taxonomy" id="2951"/>
    <lineage>
        <taxon>Eukaryota</taxon>
        <taxon>Sar</taxon>
        <taxon>Alveolata</taxon>
        <taxon>Dinophyceae</taxon>
        <taxon>Suessiales</taxon>
        <taxon>Symbiodiniaceae</taxon>
        <taxon>Symbiodinium</taxon>
    </lineage>
</organism>
<feature type="region of interest" description="Disordered" evidence="2">
    <location>
        <begin position="983"/>
        <end position="1032"/>
    </location>
</feature>